<keyword evidence="10 11" id="KW-0813">Transport</keyword>
<dbReference type="GO" id="GO:0071555">
    <property type="term" value="P:cell wall organization"/>
    <property type="evidence" value="ECO:0007669"/>
    <property type="project" value="UniProtKB-UniRule"/>
</dbReference>
<dbReference type="PANTHER" id="PTHR47019">
    <property type="entry name" value="LIPID II FLIPPASE MURJ"/>
    <property type="match status" value="1"/>
</dbReference>
<evidence type="ECO:0000256" key="3">
    <source>
        <dbReference type="ARBA" id="ARBA00022692"/>
    </source>
</evidence>
<comment type="function">
    <text evidence="8 10 11">Involved in peptidoglycan biosynthesis. Transports lipid-linked peptidoglycan precursors from the inner to the outer leaflet of the cytoplasmic membrane.</text>
</comment>
<feature type="transmembrane region" description="Helical" evidence="10">
    <location>
        <begin position="108"/>
        <end position="131"/>
    </location>
</feature>
<sequence length="526" mass="56615">MSSESETSSENTTPPRAPGLLRSSGVVGVMTMLSRVLGLVRDMVIARYFGAGAGADAFFVAFKIPNFLRRLFAEGAFSQAFVPVLSSYRENQSVSDVKRLVDAVAGTLGLILLGVTLVAVLGAPVLTAVFAPGFMDDQVKFSLASDMLRITFPYLLLISLTAFAGGILNSYDRFAVPAFTPVLLNLAMIGAAIYLTPLMAEPVMALAWGVFIAGALQLFFQLPFLMRLGLLPRPRVDYRHEGVSRILKLMAPALFGVSVSQINLLLDTVLASFLQTGSVSWLYYSDRLSELPLGVFGIAIATVILPSLSRKHAAASSEQFAATLDWAVRAVLLIGAPAALALALLAEPLIATLFHYGEVTDRDVLMSAQSLRAYSAGLLAFMLIKVLAPGFFAREDTRTPVKIGVIAMVANMAFNLALIVPLAHAGLALATSLSAWLNGYLLWRGLRREGAWKSQSGWPLFMLRLLLANAALAGVILWMKSPVDAWLVATGYQRAVDMAMLVGAGVAVYFVTLALVGVRVRHFRQR</sequence>
<evidence type="ECO:0000256" key="8">
    <source>
        <dbReference type="ARBA" id="ARBA00060041"/>
    </source>
</evidence>
<keyword evidence="14" id="KW-1185">Reference proteome</keyword>
<dbReference type="InterPro" id="IPR051050">
    <property type="entry name" value="Lipid_II_flippase_MurJ/MviN"/>
</dbReference>
<feature type="transmembrane region" description="Helical" evidence="10">
    <location>
        <begin position="426"/>
        <end position="446"/>
    </location>
</feature>
<feature type="region of interest" description="Disordered" evidence="12">
    <location>
        <begin position="1"/>
        <end position="20"/>
    </location>
</feature>
<feature type="transmembrane region" description="Helical" evidence="10">
    <location>
        <begin position="246"/>
        <end position="271"/>
    </location>
</feature>
<comment type="similarity">
    <text evidence="9 10 11">Belongs to the MurJ/MviN family.</text>
</comment>
<keyword evidence="5 10" id="KW-0573">Peptidoglycan synthesis</keyword>
<feature type="transmembrane region" description="Helical" evidence="10">
    <location>
        <begin position="20"/>
        <end position="40"/>
    </location>
</feature>
<dbReference type="PANTHER" id="PTHR47019:SF1">
    <property type="entry name" value="LIPID II FLIPPASE MURJ"/>
    <property type="match status" value="1"/>
</dbReference>
<evidence type="ECO:0000256" key="1">
    <source>
        <dbReference type="ARBA" id="ARBA00004651"/>
    </source>
</evidence>
<evidence type="ECO:0000256" key="9">
    <source>
        <dbReference type="ARBA" id="ARBA00061532"/>
    </source>
</evidence>
<comment type="pathway">
    <text evidence="10">Cell wall biogenesis; peptidoglycan biosynthesis.</text>
</comment>
<evidence type="ECO:0000256" key="2">
    <source>
        <dbReference type="ARBA" id="ARBA00022475"/>
    </source>
</evidence>
<keyword evidence="3 10" id="KW-0812">Transmembrane</keyword>
<keyword evidence="2 10" id="KW-1003">Cell membrane</keyword>
<dbReference type="HAMAP" id="MF_02078">
    <property type="entry name" value="MurJ_MviN"/>
    <property type="match status" value="1"/>
</dbReference>
<evidence type="ECO:0000256" key="6">
    <source>
        <dbReference type="ARBA" id="ARBA00022989"/>
    </source>
</evidence>
<dbReference type="GO" id="GO:0009252">
    <property type="term" value="P:peptidoglycan biosynthetic process"/>
    <property type="evidence" value="ECO:0007669"/>
    <property type="project" value="UniProtKB-UniRule"/>
</dbReference>
<dbReference type="InterPro" id="IPR004268">
    <property type="entry name" value="MurJ"/>
</dbReference>
<feature type="transmembrane region" description="Helical" evidence="10">
    <location>
        <begin position="498"/>
        <end position="518"/>
    </location>
</feature>
<comment type="subcellular location">
    <subcellularLocation>
        <location evidence="10">Cell inner membrane</location>
        <topology evidence="10">Multi-pass membrane protein</topology>
    </subcellularLocation>
    <subcellularLocation>
        <location evidence="1">Cell membrane</location>
        <topology evidence="1">Multi-pass membrane protein</topology>
    </subcellularLocation>
</comment>
<reference evidence="13 14" key="1">
    <citation type="submission" date="2019-08" db="EMBL/GenBank/DDBJ databases">
        <title>Marinobacter ZYF650 sp. nov., a marine bacterium isolated from seawater of the Mariana trench.</title>
        <authorList>
            <person name="Ahmad W."/>
        </authorList>
    </citation>
    <scope>NUCLEOTIDE SEQUENCE [LARGE SCALE GENOMIC DNA]</scope>
    <source>
        <strain evidence="13 14">ZYF650</strain>
    </source>
</reference>
<feature type="transmembrane region" description="Helical" evidence="10">
    <location>
        <begin position="458"/>
        <end position="478"/>
    </location>
</feature>
<proteinExistence type="inferred from homology"/>
<dbReference type="GO" id="GO:0034204">
    <property type="term" value="P:lipid translocation"/>
    <property type="evidence" value="ECO:0007669"/>
    <property type="project" value="TreeGrafter"/>
</dbReference>
<evidence type="ECO:0000313" key="13">
    <source>
        <dbReference type="EMBL" id="KAA1171685.1"/>
    </source>
</evidence>
<dbReference type="GO" id="GO:0005886">
    <property type="term" value="C:plasma membrane"/>
    <property type="evidence" value="ECO:0007669"/>
    <property type="project" value="UniProtKB-SubCell"/>
</dbReference>
<evidence type="ECO:0000256" key="4">
    <source>
        <dbReference type="ARBA" id="ARBA00022960"/>
    </source>
</evidence>
<feature type="transmembrane region" description="Helical" evidence="10">
    <location>
        <begin position="330"/>
        <end position="354"/>
    </location>
</feature>
<name>A0A5B0VBY0_9GAMM</name>
<feature type="compositionally biased region" description="Low complexity" evidence="12">
    <location>
        <begin position="1"/>
        <end position="13"/>
    </location>
</feature>
<accession>A0A5B0VBY0</accession>
<dbReference type="EMBL" id="VTUU01000009">
    <property type="protein sequence ID" value="KAA1171685.1"/>
    <property type="molecule type" value="Genomic_DNA"/>
</dbReference>
<keyword evidence="10 11" id="KW-0961">Cell wall biogenesis/degradation</keyword>
<dbReference type="PRINTS" id="PR01806">
    <property type="entry name" value="VIRFACTRMVIN"/>
</dbReference>
<feature type="transmembrane region" description="Helical" evidence="10">
    <location>
        <begin position="374"/>
        <end position="393"/>
    </location>
</feature>
<organism evidence="13 14">
    <name type="scientific">Marinobacter salinexigens</name>
    <dbReference type="NCBI Taxonomy" id="2919747"/>
    <lineage>
        <taxon>Bacteria</taxon>
        <taxon>Pseudomonadati</taxon>
        <taxon>Pseudomonadota</taxon>
        <taxon>Gammaproteobacteria</taxon>
        <taxon>Pseudomonadales</taxon>
        <taxon>Marinobacteraceae</taxon>
        <taxon>Marinobacter</taxon>
    </lineage>
</organism>
<feature type="transmembrane region" description="Helical" evidence="10">
    <location>
        <begin position="205"/>
        <end position="225"/>
    </location>
</feature>
<comment type="caution">
    <text evidence="13">The sequence shown here is derived from an EMBL/GenBank/DDBJ whole genome shotgun (WGS) entry which is preliminary data.</text>
</comment>
<dbReference type="Pfam" id="PF03023">
    <property type="entry name" value="MurJ"/>
    <property type="match status" value="1"/>
</dbReference>
<gene>
    <name evidence="10 13" type="primary">murJ</name>
    <name evidence="13" type="ORF">FWJ25_16160</name>
</gene>
<keyword evidence="7 10" id="KW-0472">Membrane</keyword>
<keyword evidence="4 10" id="KW-0133">Cell shape</keyword>
<dbReference type="AlphaFoldDB" id="A0A5B0VBY0"/>
<feature type="transmembrane region" description="Helical" evidence="10">
    <location>
        <begin position="291"/>
        <end position="309"/>
    </location>
</feature>
<evidence type="ECO:0000256" key="11">
    <source>
        <dbReference type="PIRNR" id="PIRNR002869"/>
    </source>
</evidence>
<dbReference type="NCBIfam" id="TIGR01695">
    <property type="entry name" value="murJ_mviN"/>
    <property type="match status" value="1"/>
</dbReference>
<dbReference type="GO" id="GO:0008360">
    <property type="term" value="P:regulation of cell shape"/>
    <property type="evidence" value="ECO:0007669"/>
    <property type="project" value="UniProtKB-UniRule"/>
</dbReference>
<dbReference type="PIRSF" id="PIRSF002869">
    <property type="entry name" value="MviN"/>
    <property type="match status" value="1"/>
</dbReference>
<keyword evidence="10" id="KW-0997">Cell inner membrane</keyword>
<keyword evidence="6 10" id="KW-1133">Transmembrane helix</keyword>
<dbReference type="GO" id="GO:0015648">
    <property type="term" value="F:lipid-linked peptidoglycan transporter activity"/>
    <property type="evidence" value="ECO:0007669"/>
    <property type="project" value="UniProtKB-UniRule"/>
</dbReference>
<feature type="transmembrane region" description="Helical" evidence="10">
    <location>
        <begin position="151"/>
        <end position="171"/>
    </location>
</feature>
<protein>
    <recommendedName>
        <fullName evidence="10">Probable lipid II flippase MurJ</fullName>
    </recommendedName>
</protein>
<feature type="transmembrane region" description="Helical" evidence="10">
    <location>
        <begin position="178"/>
        <end position="199"/>
    </location>
</feature>
<dbReference type="Proteomes" id="UP000323161">
    <property type="component" value="Unassembled WGS sequence"/>
</dbReference>
<feature type="transmembrane region" description="Helical" evidence="10">
    <location>
        <begin position="400"/>
        <end position="420"/>
    </location>
</feature>
<evidence type="ECO:0000256" key="12">
    <source>
        <dbReference type="SAM" id="MobiDB-lite"/>
    </source>
</evidence>
<dbReference type="RefSeq" id="WP_149601299.1">
    <property type="nucleotide sequence ID" value="NZ_VTUU01000009.1"/>
</dbReference>
<evidence type="ECO:0000313" key="14">
    <source>
        <dbReference type="Proteomes" id="UP000323161"/>
    </source>
</evidence>
<dbReference type="CDD" id="cd13123">
    <property type="entry name" value="MATE_MurJ_like"/>
    <property type="match status" value="1"/>
</dbReference>
<evidence type="ECO:0000256" key="5">
    <source>
        <dbReference type="ARBA" id="ARBA00022984"/>
    </source>
</evidence>
<evidence type="ECO:0000256" key="10">
    <source>
        <dbReference type="HAMAP-Rule" id="MF_02078"/>
    </source>
</evidence>
<dbReference type="UniPathway" id="UPA00219"/>
<evidence type="ECO:0000256" key="7">
    <source>
        <dbReference type="ARBA" id="ARBA00023136"/>
    </source>
</evidence>